<gene>
    <name evidence="1" type="ORF">MNOR_LOCUS14817</name>
</gene>
<dbReference type="AlphaFoldDB" id="A0AAV2QN79"/>
<accession>A0AAV2QN79</accession>
<name>A0AAV2QN79_MEGNR</name>
<organism evidence="1 2">
    <name type="scientific">Meganyctiphanes norvegica</name>
    <name type="common">Northern krill</name>
    <name type="synonym">Thysanopoda norvegica</name>
    <dbReference type="NCBI Taxonomy" id="48144"/>
    <lineage>
        <taxon>Eukaryota</taxon>
        <taxon>Metazoa</taxon>
        <taxon>Ecdysozoa</taxon>
        <taxon>Arthropoda</taxon>
        <taxon>Crustacea</taxon>
        <taxon>Multicrustacea</taxon>
        <taxon>Malacostraca</taxon>
        <taxon>Eumalacostraca</taxon>
        <taxon>Eucarida</taxon>
        <taxon>Euphausiacea</taxon>
        <taxon>Euphausiidae</taxon>
        <taxon>Meganyctiphanes</taxon>
    </lineage>
</organism>
<dbReference type="EMBL" id="CAXKWB010009053">
    <property type="protein sequence ID" value="CAL4093316.1"/>
    <property type="molecule type" value="Genomic_DNA"/>
</dbReference>
<sequence length="150" mass="17304">MPKGLTKYNVSWESEFPFLKPGPTEHEAHCLDLIIIFQSVMVEKVTLKNIYNKKCIRKTIENSSDLVECAENQVDENNNEANIREILTPQEEVIREETIQALKVVNSNYSFLSTTDDGDRFRSMFPDSNIAKQYHMSKTKVGYVIKHGIF</sequence>
<reference evidence="1 2" key="1">
    <citation type="submission" date="2024-05" db="EMBL/GenBank/DDBJ databases">
        <authorList>
            <person name="Wallberg A."/>
        </authorList>
    </citation>
    <scope>NUCLEOTIDE SEQUENCE [LARGE SCALE GENOMIC DNA]</scope>
</reference>
<dbReference type="Proteomes" id="UP001497623">
    <property type="component" value="Unassembled WGS sequence"/>
</dbReference>
<keyword evidence="2" id="KW-1185">Reference proteome</keyword>
<evidence type="ECO:0000313" key="2">
    <source>
        <dbReference type="Proteomes" id="UP001497623"/>
    </source>
</evidence>
<evidence type="ECO:0000313" key="1">
    <source>
        <dbReference type="EMBL" id="CAL4093316.1"/>
    </source>
</evidence>
<comment type="caution">
    <text evidence="1">The sequence shown here is derived from an EMBL/GenBank/DDBJ whole genome shotgun (WGS) entry which is preliminary data.</text>
</comment>
<protein>
    <submittedName>
        <fullName evidence="1">Uncharacterized protein</fullName>
    </submittedName>
</protein>
<proteinExistence type="predicted"/>